<dbReference type="Gene3D" id="1.10.510.10">
    <property type="entry name" value="Transferase(Phosphotransferase) domain 1"/>
    <property type="match status" value="1"/>
</dbReference>
<proteinExistence type="predicted"/>
<evidence type="ECO:0000313" key="2">
    <source>
        <dbReference type="Proteomes" id="UP000465266"/>
    </source>
</evidence>
<dbReference type="EMBL" id="BLKG01000091">
    <property type="protein sequence ID" value="GFF93506.1"/>
    <property type="molecule type" value="Genomic_DNA"/>
</dbReference>
<protein>
    <recommendedName>
        <fullName evidence="3">Protein kinase domain-containing protein</fullName>
    </recommendedName>
</protein>
<keyword evidence="2" id="KW-1185">Reference proteome</keyword>
<gene>
    <name evidence="1" type="ORF">IFM53868_07212</name>
</gene>
<organism evidence="1 2">
    <name type="scientific">Aspergillus udagawae</name>
    <dbReference type="NCBI Taxonomy" id="91492"/>
    <lineage>
        <taxon>Eukaryota</taxon>
        <taxon>Fungi</taxon>
        <taxon>Dikarya</taxon>
        <taxon>Ascomycota</taxon>
        <taxon>Pezizomycotina</taxon>
        <taxon>Eurotiomycetes</taxon>
        <taxon>Eurotiomycetidae</taxon>
        <taxon>Eurotiales</taxon>
        <taxon>Aspergillaceae</taxon>
        <taxon>Aspergillus</taxon>
        <taxon>Aspergillus subgen. Fumigati</taxon>
    </lineage>
</organism>
<accession>A0ABQ1B4B4</accession>
<evidence type="ECO:0008006" key="3">
    <source>
        <dbReference type="Google" id="ProtNLM"/>
    </source>
</evidence>
<dbReference type="Proteomes" id="UP000465266">
    <property type="component" value="Unassembled WGS sequence"/>
</dbReference>
<dbReference type="InterPro" id="IPR011009">
    <property type="entry name" value="Kinase-like_dom_sf"/>
</dbReference>
<evidence type="ECO:0000313" key="1">
    <source>
        <dbReference type="EMBL" id="GFF93506.1"/>
    </source>
</evidence>
<reference evidence="1 2" key="1">
    <citation type="submission" date="2020-01" db="EMBL/GenBank/DDBJ databases">
        <title>Draft genome sequence of Aspergillus udagawae IFM 53868.</title>
        <authorList>
            <person name="Takahashi H."/>
            <person name="Yaguchi T."/>
        </authorList>
    </citation>
    <scope>NUCLEOTIDE SEQUENCE [LARGE SCALE GENOMIC DNA]</scope>
    <source>
        <strain evidence="1 2">IFM 53868</strain>
    </source>
</reference>
<dbReference type="SUPFAM" id="SSF56112">
    <property type="entry name" value="Protein kinase-like (PK-like)"/>
    <property type="match status" value="1"/>
</dbReference>
<sequence length="132" mass="15214">MDKYYTQEANAYLVLSKFQGRWIPRYYGSYSLSLSVDSVHTRTVRIILVDHIQGITMADAEPRNFPLSARQCILKSIVDLESRIYEKNILLTDLEPRNIIISSSDSEQPRVVFIDLHMLFSTAGEVILFRSN</sequence>
<comment type="caution">
    <text evidence="1">The sequence shown here is derived from an EMBL/GenBank/DDBJ whole genome shotgun (WGS) entry which is preliminary data.</text>
</comment>
<name>A0ABQ1B4B4_9EURO</name>